<dbReference type="Pfam" id="PF13400">
    <property type="entry name" value="Tad"/>
    <property type="match status" value="1"/>
</dbReference>
<dbReference type="InterPro" id="IPR028087">
    <property type="entry name" value="Tad_N"/>
</dbReference>
<evidence type="ECO:0000313" key="4">
    <source>
        <dbReference type="Proteomes" id="UP000025061"/>
    </source>
</evidence>
<dbReference type="InterPro" id="IPR002035">
    <property type="entry name" value="VWF_A"/>
</dbReference>
<dbReference type="InterPro" id="IPR036465">
    <property type="entry name" value="vWFA_dom_sf"/>
</dbReference>
<comment type="caution">
    <text evidence="3">The sequence shown here is derived from an EMBL/GenBank/DDBJ whole genome shotgun (WGS) entry which is preliminary data.</text>
</comment>
<feature type="transmembrane region" description="Helical" evidence="1">
    <location>
        <begin position="21"/>
        <end position="41"/>
    </location>
</feature>
<keyword evidence="4" id="KW-1185">Reference proteome</keyword>
<dbReference type="RefSeq" id="WP_011645487.1">
    <property type="nucleotide sequence ID" value="NZ_ARYI01000003.1"/>
</dbReference>
<evidence type="ECO:0000313" key="3">
    <source>
        <dbReference type="EMBL" id="KCZ95620.1"/>
    </source>
</evidence>
<gene>
    <name evidence="3" type="ORF">HHI_05670</name>
</gene>
<dbReference type="AlphaFoldDB" id="A0A059FY45"/>
<accession>A0A059FY45</accession>
<keyword evidence="1" id="KW-1133">Transmembrane helix</keyword>
<dbReference type="OrthoDB" id="7522752at2"/>
<name>A0A059FY45_9PROT</name>
<reference evidence="3 4" key="1">
    <citation type="submission" date="2013-04" db="EMBL/GenBank/DDBJ databases">
        <title>Hyphomonas hirschiana VP5 Genome Sequencing.</title>
        <authorList>
            <person name="Lai Q."/>
            <person name="Shao Z."/>
        </authorList>
    </citation>
    <scope>NUCLEOTIDE SEQUENCE [LARGE SCALE GENOMIC DNA]</scope>
    <source>
        <strain evidence="3 4">VP5</strain>
    </source>
</reference>
<dbReference type="Gene3D" id="3.40.50.410">
    <property type="entry name" value="von Willebrand factor, type A domain"/>
    <property type="match status" value="2"/>
</dbReference>
<keyword evidence="1" id="KW-0472">Membrane</keyword>
<dbReference type="Proteomes" id="UP000025061">
    <property type="component" value="Unassembled WGS sequence"/>
</dbReference>
<protein>
    <recommendedName>
        <fullName evidence="2">VWFA domain-containing protein</fullName>
    </recommendedName>
</protein>
<evidence type="ECO:0000256" key="1">
    <source>
        <dbReference type="SAM" id="Phobius"/>
    </source>
</evidence>
<dbReference type="SUPFAM" id="SSF53300">
    <property type="entry name" value="vWA-like"/>
    <property type="match status" value="1"/>
</dbReference>
<evidence type="ECO:0000259" key="2">
    <source>
        <dbReference type="PROSITE" id="PS50234"/>
    </source>
</evidence>
<feature type="domain" description="VWFA" evidence="2">
    <location>
        <begin position="149"/>
        <end position="232"/>
    </location>
</feature>
<proteinExistence type="predicted"/>
<organism evidence="3 4">
    <name type="scientific">Hyphomonas hirschiana VP5</name>
    <dbReference type="NCBI Taxonomy" id="1280951"/>
    <lineage>
        <taxon>Bacteria</taxon>
        <taxon>Pseudomonadati</taxon>
        <taxon>Pseudomonadota</taxon>
        <taxon>Alphaproteobacteria</taxon>
        <taxon>Hyphomonadales</taxon>
        <taxon>Hyphomonadaceae</taxon>
        <taxon>Hyphomonas</taxon>
    </lineage>
</organism>
<sequence length="512" mass="55244">MMRLCRPVTRLPALRSAEGGNVAMITAFVIPCILALTGIAIDLQNTVRQKSKVQAALDSAVLAGALGRQAGNTAAETTLDVQTYALALFTDQGGGLDCDPVAVTFDETNLDILGTVRCRQPTYLSSLIGHDELEFNVASTSTYGVGKLDVAFIFDVSGSMNSYNRLAQLKTAAVAAVDELLPDSRERDGTVRLAIASYNHSLNAGAYIGAVTETVTLSADGSNSTALSRYNSHNTKRMIDQDSGKRFFYYQSGTCSSWNCGKYSSWSWDTKRRFFDDTGLADACVYERTGTQAATDAAPGSGAWIGAGNPRWSFYAGSSSKYDGWQNVENQNATGYGVGAYEGRHGTCMPSGPVPLTEDKTVLKDHVNALVAEGGTAGHLGIAWGWYLVSPEWAAIWPEASEPLPYRQPQTSKAVILMTDGDFNIEHPTASRDSFRQSMDLCDGMKASSRRIQIYTVGFQVPSSVQRTGDGRTILEYCATSPSHAFSADSGEELIEVYRSIARSISDLRLKE</sequence>
<keyword evidence="1" id="KW-0812">Transmembrane</keyword>
<dbReference type="PROSITE" id="PS50234">
    <property type="entry name" value="VWFA"/>
    <property type="match status" value="1"/>
</dbReference>
<dbReference type="EMBL" id="ARYI01000003">
    <property type="protein sequence ID" value="KCZ95620.1"/>
    <property type="molecule type" value="Genomic_DNA"/>
</dbReference>
<dbReference type="PATRIC" id="fig|1280951.3.peg.1146"/>